<evidence type="ECO:0000256" key="4">
    <source>
        <dbReference type="SAM" id="MobiDB-lite"/>
    </source>
</evidence>
<dbReference type="PANTHER" id="PTHR15574:SF65">
    <property type="entry name" value="TRANSDUCIN_WD40 REPEAT-LIKE SUPERFAMILY PROTEIN"/>
    <property type="match status" value="1"/>
</dbReference>
<name>A0A7J7KWP4_9MAGN</name>
<dbReference type="InterPro" id="IPR015943">
    <property type="entry name" value="WD40/YVTN_repeat-like_dom_sf"/>
</dbReference>
<evidence type="ECO:0008006" key="7">
    <source>
        <dbReference type="Google" id="ProtNLM"/>
    </source>
</evidence>
<keyword evidence="1 3" id="KW-0853">WD repeat</keyword>
<accession>A0A7J7KWP4</accession>
<proteinExistence type="predicted"/>
<dbReference type="Pfam" id="PF00400">
    <property type="entry name" value="WD40"/>
    <property type="match status" value="3"/>
</dbReference>
<dbReference type="AlphaFoldDB" id="A0A7J7KWP4"/>
<dbReference type="GO" id="GO:0080008">
    <property type="term" value="C:Cul4-RING E3 ubiquitin ligase complex"/>
    <property type="evidence" value="ECO:0007669"/>
    <property type="project" value="TreeGrafter"/>
</dbReference>
<dbReference type="InterPro" id="IPR001680">
    <property type="entry name" value="WD40_rpt"/>
</dbReference>
<dbReference type="Gene3D" id="2.130.10.10">
    <property type="entry name" value="YVTN repeat-like/Quinoprotein amine dehydrogenase"/>
    <property type="match status" value="1"/>
</dbReference>
<dbReference type="InterPro" id="IPR045151">
    <property type="entry name" value="DCAF8"/>
</dbReference>
<dbReference type="SUPFAM" id="SSF50978">
    <property type="entry name" value="WD40 repeat-like"/>
    <property type="match status" value="1"/>
</dbReference>
<feature type="repeat" description="WD" evidence="3">
    <location>
        <begin position="49"/>
        <end position="90"/>
    </location>
</feature>
<organism evidence="5 6">
    <name type="scientific">Kingdonia uniflora</name>
    <dbReference type="NCBI Taxonomy" id="39325"/>
    <lineage>
        <taxon>Eukaryota</taxon>
        <taxon>Viridiplantae</taxon>
        <taxon>Streptophyta</taxon>
        <taxon>Embryophyta</taxon>
        <taxon>Tracheophyta</taxon>
        <taxon>Spermatophyta</taxon>
        <taxon>Magnoliopsida</taxon>
        <taxon>Ranunculales</taxon>
        <taxon>Circaeasteraceae</taxon>
        <taxon>Kingdonia</taxon>
    </lineage>
</organism>
<dbReference type="OrthoDB" id="4869960at2759"/>
<keyword evidence="2" id="KW-0677">Repeat</keyword>
<evidence type="ECO:0000256" key="2">
    <source>
        <dbReference type="ARBA" id="ARBA00022737"/>
    </source>
</evidence>
<evidence type="ECO:0000256" key="3">
    <source>
        <dbReference type="PROSITE-ProRule" id="PRU00221"/>
    </source>
</evidence>
<protein>
    <recommendedName>
        <fullName evidence="7">DDB1-and CUL4-associated factor 8</fullName>
    </recommendedName>
</protein>
<feature type="region of interest" description="Disordered" evidence="4">
    <location>
        <begin position="437"/>
        <end position="483"/>
    </location>
</feature>
<sequence>MEVGSRVSRGGGFAEIWKRELGSSHPMNFARRIAGSEDIVKKINLYGKLEGHEGCVNTVQFNSTGEFVVSGSDDTQVIFWNWATKSRMFSYPSGHTDNIFQAKIMPFSDDRVIVTSAADGQVRLGVVLESGEVDTKKLGKHQGGVHNLAIEPGSPHVFYSCGEDAFIQHFDLRQHSPTKLFYCSSLAENKRGSVRLNAIVIDPRKPNYFAVGGYDRYARVYDIRRYQWDASSSLDTPVDTFSPQHLIGTGNIHITGLAYSNMSELLVTYNDELVYLFERNMGLGSNPSSVAPENLEKLRQPQVYKGHRNSETVKGVSFFGPNDEYVLSGSDCGHIFMWKKSGGELLRLLKGDKRIVNCLESHPHLPVLATSGIEKNVKLWAPMASGSIPLPTNVQEIMEGNRQGREESSQIALTFTPDLIMRVLRVQRRRRLAFANRNTQAGPESDEEDGGDALLFGFSDGDGDGDASSDGNSNTNPGECYLS</sequence>
<dbReference type="EMBL" id="JACGCM010002827">
    <property type="protein sequence ID" value="KAF6134790.1"/>
    <property type="molecule type" value="Genomic_DNA"/>
</dbReference>
<dbReference type="PROSITE" id="PS50082">
    <property type="entry name" value="WD_REPEATS_2"/>
    <property type="match status" value="1"/>
</dbReference>
<reference evidence="5 6" key="1">
    <citation type="journal article" date="2020" name="IScience">
        <title>Genome Sequencing of the Endangered Kingdonia uniflora (Circaeasteraceae, Ranunculales) Reveals Potential Mechanisms of Evolutionary Specialization.</title>
        <authorList>
            <person name="Sun Y."/>
            <person name="Deng T."/>
            <person name="Zhang A."/>
            <person name="Moore M.J."/>
            <person name="Landis J.B."/>
            <person name="Lin N."/>
            <person name="Zhang H."/>
            <person name="Zhang X."/>
            <person name="Huang J."/>
            <person name="Zhang X."/>
            <person name="Sun H."/>
            <person name="Wang H."/>
        </authorList>
    </citation>
    <scope>NUCLEOTIDE SEQUENCE [LARGE SCALE GENOMIC DNA]</scope>
    <source>
        <strain evidence="5">TB1705</strain>
        <tissue evidence="5">Leaf</tissue>
    </source>
</reference>
<dbReference type="PROSITE" id="PS50294">
    <property type="entry name" value="WD_REPEATS_REGION"/>
    <property type="match status" value="1"/>
</dbReference>
<dbReference type="PANTHER" id="PTHR15574">
    <property type="entry name" value="WD REPEAT DOMAIN-CONTAINING FAMILY"/>
    <property type="match status" value="1"/>
</dbReference>
<gene>
    <name evidence="5" type="ORF">GIB67_002191</name>
</gene>
<evidence type="ECO:0000256" key="1">
    <source>
        <dbReference type="ARBA" id="ARBA00022574"/>
    </source>
</evidence>
<dbReference type="InterPro" id="IPR036322">
    <property type="entry name" value="WD40_repeat_dom_sf"/>
</dbReference>
<dbReference type="GO" id="GO:0005737">
    <property type="term" value="C:cytoplasm"/>
    <property type="evidence" value="ECO:0007669"/>
    <property type="project" value="TreeGrafter"/>
</dbReference>
<keyword evidence="6" id="KW-1185">Reference proteome</keyword>
<evidence type="ECO:0000313" key="6">
    <source>
        <dbReference type="Proteomes" id="UP000541444"/>
    </source>
</evidence>
<dbReference type="SMART" id="SM00320">
    <property type="entry name" value="WD40"/>
    <property type="match status" value="6"/>
</dbReference>
<comment type="caution">
    <text evidence="5">The sequence shown here is derived from an EMBL/GenBank/DDBJ whole genome shotgun (WGS) entry which is preliminary data.</text>
</comment>
<dbReference type="Proteomes" id="UP000541444">
    <property type="component" value="Unassembled WGS sequence"/>
</dbReference>
<evidence type="ECO:0000313" key="5">
    <source>
        <dbReference type="EMBL" id="KAF6134790.1"/>
    </source>
</evidence>